<keyword evidence="3" id="KW-1185">Reference proteome</keyword>
<proteinExistence type="predicted"/>
<feature type="transmembrane region" description="Helical" evidence="1">
    <location>
        <begin position="89"/>
        <end position="105"/>
    </location>
</feature>
<dbReference type="EMBL" id="VFYP01000001">
    <property type="protein sequence ID" value="TPP10335.1"/>
    <property type="molecule type" value="Genomic_DNA"/>
</dbReference>
<dbReference type="RefSeq" id="WP_140826684.1">
    <property type="nucleotide sequence ID" value="NZ_VFYP01000001.1"/>
</dbReference>
<keyword evidence="1" id="KW-1133">Transmembrane helix</keyword>
<dbReference type="AlphaFoldDB" id="A0A504UHV1"/>
<evidence type="ECO:0000313" key="3">
    <source>
        <dbReference type="Proteomes" id="UP000316429"/>
    </source>
</evidence>
<evidence type="ECO:0008006" key="4">
    <source>
        <dbReference type="Google" id="ProtNLM"/>
    </source>
</evidence>
<name>A0A504UHV1_9HYPH</name>
<reference evidence="2 3" key="1">
    <citation type="submission" date="2019-06" db="EMBL/GenBank/DDBJ databases">
        <title>Rhizobium sp. CL12 isolated from roots of soybean.</title>
        <authorList>
            <person name="Wang C."/>
        </authorList>
    </citation>
    <scope>NUCLEOTIDE SEQUENCE [LARGE SCALE GENOMIC DNA]</scope>
    <source>
        <strain evidence="2 3">CL12</strain>
    </source>
</reference>
<protein>
    <recommendedName>
        <fullName evidence="4">DUF2568 domain-containing protein</fullName>
    </recommendedName>
</protein>
<organism evidence="2 3">
    <name type="scientific">Rhizobium glycinendophyticum</name>
    <dbReference type="NCBI Taxonomy" id="2589807"/>
    <lineage>
        <taxon>Bacteria</taxon>
        <taxon>Pseudomonadati</taxon>
        <taxon>Pseudomonadota</taxon>
        <taxon>Alphaproteobacteria</taxon>
        <taxon>Hyphomicrobiales</taxon>
        <taxon>Rhizobiaceae</taxon>
        <taxon>Rhizobium/Agrobacterium group</taxon>
        <taxon>Rhizobium</taxon>
    </lineage>
</organism>
<comment type="caution">
    <text evidence="2">The sequence shown here is derived from an EMBL/GenBank/DDBJ whole genome shotgun (WGS) entry which is preliminary data.</text>
</comment>
<keyword evidence="1" id="KW-0472">Membrane</keyword>
<evidence type="ECO:0000313" key="2">
    <source>
        <dbReference type="EMBL" id="TPP10335.1"/>
    </source>
</evidence>
<gene>
    <name evidence="2" type="ORF">FJQ55_05605</name>
</gene>
<accession>A0A504UHV1</accession>
<keyword evidence="1" id="KW-0812">Transmembrane</keyword>
<dbReference type="OrthoDB" id="8403079at2"/>
<evidence type="ECO:0000256" key="1">
    <source>
        <dbReference type="SAM" id="Phobius"/>
    </source>
</evidence>
<feature type="transmembrane region" description="Helical" evidence="1">
    <location>
        <begin position="34"/>
        <end position="53"/>
    </location>
</feature>
<sequence>MNFILALARLVLIALGLALVIGWLKNEEADLALTLPWTLYPVSGGLVAARAIFDWEASHAPRDLVIGAARIGGFFAIVCIARYGFPHSITAVAVAFVATAMLAVYRTEA</sequence>
<dbReference type="Proteomes" id="UP000316429">
    <property type="component" value="Unassembled WGS sequence"/>
</dbReference>